<reference evidence="4" key="1">
    <citation type="submission" date="2017-05" db="EMBL/GenBank/DDBJ databases">
        <title>Streptomyces olivochromogenes NBRC 3561 whole genome shotgun sequence.</title>
        <authorList>
            <person name="Dohra H."/>
            <person name="Kodani S."/>
        </authorList>
    </citation>
    <scope>NUCLEOTIDE SEQUENCE [LARGE SCALE GENOMIC DNA]</scope>
    <source>
        <strain evidence="4">NBRC 3561</strain>
    </source>
</reference>
<dbReference type="Gene3D" id="3.30.565.10">
    <property type="entry name" value="Histidine kinase-like ATPase, C-terminal domain"/>
    <property type="match status" value="1"/>
</dbReference>
<dbReference type="InterPro" id="IPR036457">
    <property type="entry name" value="PPM-type-like_dom_sf"/>
</dbReference>
<dbReference type="InterPro" id="IPR013656">
    <property type="entry name" value="PAS_4"/>
</dbReference>
<name>A0A250VVW3_STROL</name>
<dbReference type="Pfam" id="PF08448">
    <property type="entry name" value="PAS_4"/>
    <property type="match status" value="1"/>
</dbReference>
<dbReference type="PROSITE" id="PS50112">
    <property type="entry name" value="PAS"/>
    <property type="match status" value="1"/>
</dbReference>
<evidence type="ECO:0000313" key="3">
    <source>
        <dbReference type="EMBL" id="GAX58100.1"/>
    </source>
</evidence>
<dbReference type="AlphaFoldDB" id="A0A250VVW3"/>
<evidence type="ECO:0000313" key="4">
    <source>
        <dbReference type="Proteomes" id="UP000217446"/>
    </source>
</evidence>
<dbReference type="Gene3D" id="3.30.450.40">
    <property type="match status" value="1"/>
</dbReference>
<comment type="caution">
    <text evidence="3">The sequence shown here is derived from an EMBL/GenBank/DDBJ whole genome shotgun (WGS) entry which is preliminary data.</text>
</comment>
<dbReference type="InterPro" id="IPR029016">
    <property type="entry name" value="GAF-like_dom_sf"/>
</dbReference>
<dbReference type="InterPro" id="IPR036890">
    <property type="entry name" value="HATPase_C_sf"/>
</dbReference>
<dbReference type="GO" id="GO:0006355">
    <property type="term" value="P:regulation of DNA-templated transcription"/>
    <property type="evidence" value="ECO:0007669"/>
    <property type="project" value="InterPro"/>
</dbReference>
<dbReference type="CDD" id="cd16936">
    <property type="entry name" value="HATPase_RsbW-like"/>
    <property type="match status" value="1"/>
</dbReference>
<dbReference type="STRING" id="1963.AQJ27_40810"/>
<dbReference type="Pfam" id="PF07228">
    <property type="entry name" value="SpoIIE"/>
    <property type="match status" value="1"/>
</dbReference>
<dbReference type="InterPro" id="IPR003018">
    <property type="entry name" value="GAF"/>
</dbReference>
<dbReference type="InterPro" id="IPR001932">
    <property type="entry name" value="PPM-type_phosphatase-like_dom"/>
</dbReference>
<dbReference type="NCBIfam" id="TIGR00229">
    <property type="entry name" value="sensory_box"/>
    <property type="match status" value="1"/>
</dbReference>
<proteinExistence type="predicted"/>
<dbReference type="Pfam" id="PF13581">
    <property type="entry name" value="HATPase_c_2"/>
    <property type="match status" value="1"/>
</dbReference>
<dbReference type="FunFam" id="3.30.450.40:FF:000035">
    <property type="entry name" value="PAS sensor protein"/>
    <property type="match status" value="1"/>
</dbReference>
<organism evidence="3 4">
    <name type="scientific">Streptomyces olivochromogenes</name>
    <dbReference type="NCBI Taxonomy" id="1963"/>
    <lineage>
        <taxon>Bacteria</taxon>
        <taxon>Bacillati</taxon>
        <taxon>Actinomycetota</taxon>
        <taxon>Actinomycetes</taxon>
        <taxon>Kitasatosporales</taxon>
        <taxon>Streptomycetaceae</taxon>
        <taxon>Streptomyces</taxon>
    </lineage>
</organism>
<dbReference type="GO" id="GO:0016791">
    <property type="term" value="F:phosphatase activity"/>
    <property type="evidence" value="ECO:0007669"/>
    <property type="project" value="TreeGrafter"/>
</dbReference>
<dbReference type="InterPro" id="IPR000014">
    <property type="entry name" value="PAS"/>
</dbReference>
<dbReference type="InterPro" id="IPR052016">
    <property type="entry name" value="Bact_Sigma-Reg"/>
</dbReference>
<dbReference type="Gene3D" id="3.30.450.20">
    <property type="entry name" value="PAS domain"/>
    <property type="match status" value="2"/>
</dbReference>
<feature type="domain" description="PAS" evidence="2">
    <location>
        <begin position="24"/>
        <end position="54"/>
    </location>
</feature>
<dbReference type="Gene3D" id="3.60.40.10">
    <property type="entry name" value="PPM-type phosphatase domain"/>
    <property type="match status" value="1"/>
</dbReference>
<dbReference type="FunFam" id="3.60.40.10:FF:000031">
    <property type="entry name" value="PAS sensor protein"/>
    <property type="match status" value="1"/>
</dbReference>
<dbReference type="PANTHER" id="PTHR43156:SF2">
    <property type="entry name" value="STAGE II SPORULATION PROTEIN E"/>
    <property type="match status" value="1"/>
</dbReference>
<evidence type="ECO:0000256" key="1">
    <source>
        <dbReference type="ARBA" id="ARBA00022801"/>
    </source>
</evidence>
<sequence>MSTNIVRYGLTEALGTREVPDAAIAMIDGEGTVVGWTNTAQRLVGYAAKDVVGRPAWFVLPFLQDALHVWAACEQRRARGGWSGTATIHHREGHTLHVSLRVSLLWGRDGSVHWLVSGTDIAALSAVEAAGSVRESLLTRTPIGIVVRDVELRCTWVNDVIELQDGIPRAQRLGRRLPDSLPGLESEALEAVMRQVLSSGMAAVHEYRAWPPSDRRREHAFAASFFCLSDADGRPLGVCSMSVDVTGNQRARERLAILSEAGTRIGSTLDVMQTSQELADLAVPLLADYAAVDLAESVPLGDEPASRTSTSGQRGPAFRRAGLASIHPGTPESPWTRGESICVPPTSPWIRVLSSGGSHLQPTLDASPGTWVDHDPARAQAIRENGMHSMMLVPIRARHAVLGVALFIRTEEPMPFQEDDLLLAEELVTRAALSLDNARQYTREHTAALALQRKLLPHGVRDSAAIQAASRYLPADVETGVGGDWFDVIPLSGARVALVVGDVVGHGINAAATMGRLRTAVRTLADMDLPPDELLSHLDDTVRCQSDEDDDAGDGGLMVTGATCLYIVYDPVTRRCTMARAGHPPPAVVDPQGKVTFPDLPTGAPLGVGSVPFEAVEMDVPEGTLLALYTDGLVETRDRDIDVGMRQLGATLAAQPRRPLDDLCSSVIEALPTQSPSDDVTLLLARTRALNPCQTASWDLPRDPAVVSSARSLVARQLTRWGLESLIADTELIASELVTNAIRHGAGPIALRLIKHRLLTCEVSDAGRSFPRLRHTRTTDEFGRGILLVSQLSRTWGCRWIPGGKVVWAEQDLPKHA</sequence>
<dbReference type="EMBL" id="BDQI01000045">
    <property type="protein sequence ID" value="GAX58100.1"/>
    <property type="molecule type" value="Genomic_DNA"/>
</dbReference>
<dbReference type="CDD" id="cd00130">
    <property type="entry name" value="PAS"/>
    <property type="match status" value="2"/>
</dbReference>
<dbReference type="Proteomes" id="UP000217446">
    <property type="component" value="Unassembled WGS sequence"/>
</dbReference>
<dbReference type="FunFam" id="3.30.565.10:FF:000028">
    <property type="entry name" value="PAS sensor protein"/>
    <property type="match status" value="1"/>
</dbReference>
<dbReference type="SMART" id="SM00331">
    <property type="entry name" value="PP2C_SIG"/>
    <property type="match status" value="1"/>
</dbReference>
<keyword evidence="4" id="KW-1185">Reference proteome</keyword>
<dbReference type="InterPro" id="IPR003594">
    <property type="entry name" value="HATPase_dom"/>
</dbReference>
<dbReference type="PANTHER" id="PTHR43156">
    <property type="entry name" value="STAGE II SPORULATION PROTEIN E-RELATED"/>
    <property type="match status" value="1"/>
</dbReference>
<dbReference type="SUPFAM" id="SSF55781">
    <property type="entry name" value="GAF domain-like"/>
    <property type="match status" value="1"/>
</dbReference>
<dbReference type="InterPro" id="IPR035965">
    <property type="entry name" value="PAS-like_dom_sf"/>
</dbReference>
<evidence type="ECO:0000259" key="2">
    <source>
        <dbReference type="PROSITE" id="PS50112"/>
    </source>
</evidence>
<dbReference type="SUPFAM" id="SSF55874">
    <property type="entry name" value="ATPase domain of HSP90 chaperone/DNA topoisomerase II/histidine kinase"/>
    <property type="match status" value="1"/>
</dbReference>
<dbReference type="SUPFAM" id="SSF55785">
    <property type="entry name" value="PYP-like sensor domain (PAS domain)"/>
    <property type="match status" value="2"/>
</dbReference>
<accession>A0A250VVW3</accession>
<dbReference type="InterPro" id="IPR013767">
    <property type="entry name" value="PAS_fold"/>
</dbReference>
<dbReference type="SMART" id="SM00065">
    <property type="entry name" value="GAF"/>
    <property type="match status" value="1"/>
</dbReference>
<dbReference type="Pfam" id="PF00989">
    <property type="entry name" value="PAS"/>
    <property type="match status" value="1"/>
</dbReference>
<protein>
    <recommendedName>
        <fullName evidence="2">PAS domain-containing protein</fullName>
    </recommendedName>
</protein>
<dbReference type="Pfam" id="PF01590">
    <property type="entry name" value="GAF"/>
    <property type="match status" value="1"/>
</dbReference>
<dbReference type="SUPFAM" id="SSF81606">
    <property type="entry name" value="PP2C-like"/>
    <property type="match status" value="1"/>
</dbReference>
<keyword evidence="1" id="KW-0378">Hydrolase</keyword>
<dbReference type="SMART" id="SM00091">
    <property type="entry name" value="PAS"/>
    <property type="match status" value="2"/>
</dbReference>
<dbReference type="RefSeq" id="WP_067380693.1">
    <property type="nucleotide sequence ID" value="NZ_BDQI01000045.1"/>
</dbReference>
<gene>
    <name evidence="3" type="ORF">SO3561_09671</name>
</gene>